<dbReference type="EMBL" id="BK014885">
    <property type="protein sequence ID" value="DAD80654.1"/>
    <property type="molecule type" value="Genomic_DNA"/>
</dbReference>
<evidence type="ECO:0000313" key="1">
    <source>
        <dbReference type="EMBL" id="DAD80654.1"/>
    </source>
</evidence>
<sequence length="137" mass="14957">MTGFHKALYTFWSGFSSSGKSIPAYLSGHVPPKTPFPYITFEVVEGDFLSDNILTAFGWFKAESGGNVNADAADFLDSVEAAIPQEGAVLPVGEGYAVLCPNGSNFLSYETDPEDRDIVGGRVSYEIHYYLLSERKK</sequence>
<reference evidence="1" key="1">
    <citation type="journal article" date="2021" name="Proc. Natl. Acad. Sci. U.S.A.">
        <title>A Catalog of Tens of Thousands of Viruses from Human Metagenomes Reveals Hidden Associations with Chronic Diseases.</title>
        <authorList>
            <person name="Tisza M.J."/>
            <person name="Buck C.B."/>
        </authorList>
    </citation>
    <scope>NUCLEOTIDE SEQUENCE</scope>
    <source>
        <strain evidence="1">CtS1E53</strain>
    </source>
</reference>
<proteinExistence type="predicted"/>
<protein>
    <submittedName>
        <fullName evidence="1">Uncharacterized protein</fullName>
    </submittedName>
</protein>
<organism evidence="1">
    <name type="scientific">Siphoviridae sp. ctS1E53</name>
    <dbReference type="NCBI Taxonomy" id="2826340"/>
    <lineage>
        <taxon>Viruses</taxon>
        <taxon>Duplodnaviria</taxon>
        <taxon>Heunggongvirae</taxon>
        <taxon>Uroviricota</taxon>
        <taxon>Caudoviricetes</taxon>
    </lineage>
</organism>
<accession>A0A8S5MEH5</accession>
<name>A0A8S5MEH5_9CAUD</name>